<comment type="function">
    <text evidence="4">Catalyzes the reversible isomerization-deamination of glucosamine 6-phosphate (GlcN6P) to form fructose 6-phosphate (Fru6P) and ammonium ion.</text>
</comment>
<feature type="active site" description="For ring-opening step" evidence="4">
    <location>
        <position position="136"/>
    </location>
</feature>
<feature type="active site" description="Proton acceptor; for enolization step" evidence="4">
    <location>
        <position position="67"/>
    </location>
</feature>
<dbReference type="GO" id="GO:0006043">
    <property type="term" value="P:glucosamine catabolic process"/>
    <property type="evidence" value="ECO:0007669"/>
    <property type="project" value="TreeGrafter"/>
</dbReference>
<evidence type="ECO:0000256" key="4">
    <source>
        <dbReference type="HAMAP-Rule" id="MF_01241"/>
    </source>
</evidence>
<dbReference type="InterPro" id="IPR006148">
    <property type="entry name" value="Glc/Gal-6P_isomerase"/>
</dbReference>
<dbReference type="PANTHER" id="PTHR11280">
    <property type="entry name" value="GLUCOSAMINE-6-PHOSPHATE ISOMERASE"/>
    <property type="match status" value="1"/>
</dbReference>
<accession>A0A521BYS5</accession>
<comment type="catalytic activity">
    <reaction evidence="1 4">
        <text>alpha-D-glucosamine 6-phosphate + H2O = beta-D-fructose 6-phosphate + NH4(+)</text>
        <dbReference type="Rhea" id="RHEA:12172"/>
        <dbReference type="ChEBI" id="CHEBI:15377"/>
        <dbReference type="ChEBI" id="CHEBI:28938"/>
        <dbReference type="ChEBI" id="CHEBI:57634"/>
        <dbReference type="ChEBI" id="CHEBI:75989"/>
        <dbReference type="EC" id="3.5.99.6"/>
    </reaction>
</comment>
<dbReference type="AlphaFoldDB" id="A0A521BYS5"/>
<dbReference type="NCBIfam" id="TIGR00502">
    <property type="entry name" value="nagB"/>
    <property type="match status" value="1"/>
</dbReference>
<dbReference type="Gene3D" id="3.40.50.1360">
    <property type="match status" value="1"/>
</dbReference>
<evidence type="ECO:0000259" key="5">
    <source>
        <dbReference type="Pfam" id="PF01182"/>
    </source>
</evidence>
<dbReference type="HAMAP" id="MF_01241">
    <property type="entry name" value="GlcN6P_deamin"/>
    <property type="match status" value="1"/>
</dbReference>
<keyword evidence="3 4" id="KW-0119">Carbohydrate metabolism</keyword>
<dbReference type="InterPro" id="IPR037171">
    <property type="entry name" value="NagB/RpiA_transferase-like"/>
</dbReference>
<name>A0A521BYS5_9BACL</name>
<dbReference type="GO" id="GO:0019262">
    <property type="term" value="P:N-acetylneuraminate catabolic process"/>
    <property type="evidence" value="ECO:0007669"/>
    <property type="project" value="UniProtKB-UniRule"/>
</dbReference>
<dbReference type="FunFam" id="3.40.50.1360:FF:000003">
    <property type="entry name" value="Glucosamine-6-phosphate deaminase"/>
    <property type="match status" value="1"/>
</dbReference>
<reference evidence="6 7" key="1">
    <citation type="submission" date="2017-05" db="EMBL/GenBank/DDBJ databases">
        <authorList>
            <person name="Varghese N."/>
            <person name="Submissions S."/>
        </authorList>
    </citation>
    <scope>NUCLEOTIDE SEQUENCE [LARGE SCALE GENOMIC DNA]</scope>
    <source>
        <strain evidence="6 7">DSM 45474</strain>
    </source>
</reference>
<dbReference type="UniPathway" id="UPA00629">
    <property type="reaction ID" value="UER00684"/>
</dbReference>
<evidence type="ECO:0000256" key="3">
    <source>
        <dbReference type="ARBA" id="ARBA00023277"/>
    </source>
</evidence>
<dbReference type="InterPro" id="IPR018321">
    <property type="entry name" value="Glucosamine6P_isomerase_CS"/>
</dbReference>
<dbReference type="CDD" id="cd01399">
    <property type="entry name" value="GlcN6P_deaminase"/>
    <property type="match status" value="1"/>
</dbReference>
<dbReference type="GO" id="GO:0005737">
    <property type="term" value="C:cytoplasm"/>
    <property type="evidence" value="ECO:0007669"/>
    <property type="project" value="TreeGrafter"/>
</dbReference>
<sequence>MNVIQVENYEDMSQKAAEILIGKIRRFPAMNLGLATGGTPIGTYRRLVQDHQMNGTSYQNITTVNLDEYVGLSEHHPCSYRYYMEAHLFGKVDIDRRNTHLPNGNAEDLKAECDRYEERIREIGGIDVQLLGIGRNGHIGFNEPGTPFDMRTHIANLSLSTRQANARYFSSMDEVPTQAISMGIATILESREILLLASGEDKADALQGLLNGQKRFSLPASALLDHPCVTIVADKEALSKSSLIPS</sequence>
<feature type="domain" description="Glucosamine/galactosamine-6-phosphate isomerase" evidence="5">
    <location>
        <begin position="11"/>
        <end position="224"/>
    </location>
</feature>
<dbReference type="Pfam" id="PF01182">
    <property type="entry name" value="Glucosamine_iso"/>
    <property type="match status" value="1"/>
</dbReference>
<evidence type="ECO:0000256" key="1">
    <source>
        <dbReference type="ARBA" id="ARBA00000644"/>
    </source>
</evidence>
<dbReference type="InterPro" id="IPR004547">
    <property type="entry name" value="Glucosamine6P_isomerase"/>
</dbReference>
<dbReference type="GO" id="GO:0006046">
    <property type="term" value="P:N-acetylglucosamine catabolic process"/>
    <property type="evidence" value="ECO:0007669"/>
    <property type="project" value="UniProtKB-UniRule"/>
</dbReference>
<comment type="caution">
    <text evidence="4">Lacks conserved residue(s) required for the propagation of feature annotation.</text>
</comment>
<protein>
    <recommendedName>
        <fullName evidence="4">Glucosamine-6-phosphate deaminase</fullName>
        <ecNumber evidence="4">3.5.99.6</ecNumber>
    </recommendedName>
    <alternativeName>
        <fullName evidence="4">GlcN6P deaminase</fullName>
        <shortName evidence="4">GNPDA</shortName>
    </alternativeName>
    <alternativeName>
        <fullName evidence="4">Glucosamine-6-phosphate isomerase</fullName>
    </alternativeName>
</protein>
<comment type="similarity">
    <text evidence="4">Belongs to the glucosamine/galactosamine-6-phosphate isomerase family. NagB subfamily.</text>
</comment>
<dbReference type="Proteomes" id="UP000315636">
    <property type="component" value="Unassembled WGS sequence"/>
</dbReference>
<dbReference type="EMBL" id="FXTI01000003">
    <property type="protein sequence ID" value="SMO52337.1"/>
    <property type="molecule type" value="Genomic_DNA"/>
</dbReference>
<dbReference type="OrthoDB" id="9791139at2"/>
<dbReference type="PROSITE" id="PS01161">
    <property type="entry name" value="GLC_GALNAC_ISOMERASE"/>
    <property type="match status" value="1"/>
</dbReference>
<evidence type="ECO:0000313" key="6">
    <source>
        <dbReference type="EMBL" id="SMO52337.1"/>
    </source>
</evidence>
<proteinExistence type="inferred from homology"/>
<dbReference type="EC" id="3.5.99.6" evidence="4"/>
<dbReference type="GO" id="GO:0042802">
    <property type="term" value="F:identical protein binding"/>
    <property type="evidence" value="ECO:0007669"/>
    <property type="project" value="TreeGrafter"/>
</dbReference>
<feature type="active site" description="For ring-opening step" evidence="4">
    <location>
        <position position="143"/>
    </location>
</feature>
<dbReference type="RefSeq" id="WP_142504787.1">
    <property type="nucleotide sequence ID" value="NZ_FXTI01000003.1"/>
</dbReference>
<organism evidence="6 7">
    <name type="scientific">Melghirimyces algeriensis</name>
    <dbReference type="NCBI Taxonomy" id="910412"/>
    <lineage>
        <taxon>Bacteria</taxon>
        <taxon>Bacillati</taxon>
        <taxon>Bacillota</taxon>
        <taxon>Bacilli</taxon>
        <taxon>Bacillales</taxon>
        <taxon>Thermoactinomycetaceae</taxon>
        <taxon>Melghirimyces</taxon>
    </lineage>
</organism>
<dbReference type="SUPFAM" id="SSF100950">
    <property type="entry name" value="NagB/RpiA/CoA transferase-like"/>
    <property type="match status" value="1"/>
</dbReference>
<keyword evidence="2 4" id="KW-0378">Hydrolase</keyword>
<evidence type="ECO:0000313" key="7">
    <source>
        <dbReference type="Proteomes" id="UP000315636"/>
    </source>
</evidence>
<dbReference type="GO" id="GO:0005975">
    <property type="term" value="P:carbohydrate metabolic process"/>
    <property type="evidence" value="ECO:0007669"/>
    <property type="project" value="InterPro"/>
</dbReference>
<keyword evidence="7" id="KW-1185">Reference proteome</keyword>
<gene>
    <name evidence="4" type="primary">nagB</name>
    <name evidence="6" type="ORF">SAMN06264849_1037</name>
</gene>
<evidence type="ECO:0000256" key="2">
    <source>
        <dbReference type="ARBA" id="ARBA00022801"/>
    </source>
</evidence>
<comment type="pathway">
    <text evidence="4">Amino-sugar metabolism; N-acetylneuraminate degradation; D-fructose 6-phosphate from N-acetylneuraminate: step 5/5.</text>
</comment>
<dbReference type="PANTHER" id="PTHR11280:SF5">
    <property type="entry name" value="GLUCOSAMINE-6-PHOSPHATE ISOMERASE"/>
    <property type="match status" value="1"/>
</dbReference>
<feature type="active site" description="Proton acceptor; for ring-opening step" evidence="4">
    <location>
        <position position="138"/>
    </location>
</feature>
<dbReference type="GO" id="GO:0004342">
    <property type="term" value="F:glucosamine-6-phosphate deaminase activity"/>
    <property type="evidence" value="ECO:0007669"/>
    <property type="project" value="UniProtKB-UniRule"/>
</dbReference>